<name>A0AAX4IF76_9PEZI</name>
<sequence length="591" mass="65898">MSGFEVAGIVLGSIPLITSVLEHYKQGELIIRIWRNHDRELKSLIRNLKIEQVRLQNVLERLLIGLVPSNQIERMIAEPFGPTWHHEDVQRKIKTRLWTSSGVFEEILRDLDAAIQDMMRRFGLEPDEAAKEKDVSSMARQLKRVGFALKSSDHRSSLETMKECITGLESMLEQNIKMEPQRQQRSQGRLIGLIRDVSSSVYRALRSGLSCTCNHDLHLGLSSPSPRAGRDSDDDMVLQKLKFELALTYKADYDNHGKPVLWKEVCLRTLPPGAAFNLAPTPKQLEVVPQVTISQQKNSGITATGSYTATVTTTCVQQTTTATAILGTFSSLNVGPSGVKPIQGIDLCAEIRRNQKQVAVDCYGTVSDQTGNKVRMFGVYPQPSTESPDPWSVVSLKDVLANPSKFPPMSTPHRLHLAQVVSSSLLQLQQTPWVPDVLTSRDIVFLQKGPDAEVMYTDIFIARSLPERAPKAYADKSVARGRCPALLSLGIVLLELGLGGTIESFRTQDEVPPGGSPLLLSEFRTAQRLLERRQIGSQRYSSAVKRCLWGEFYRPILDLSNDDFRQEVYEQVVVLLEDDFKNAIGSYSVAS</sequence>
<evidence type="ECO:0000313" key="3">
    <source>
        <dbReference type="Proteomes" id="UP001322277"/>
    </source>
</evidence>
<dbReference type="AlphaFoldDB" id="A0AAX4IF76"/>
<dbReference type="PANTHER" id="PTHR35186:SF4">
    <property type="entry name" value="PRION-INHIBITION AND PROPAGATION HELO DOMAIN-CONTAINING PROTEIN"/>
    <property type="match status" value="1"/>
</dbReference>
<dbReference type="Pfam" id="PF24476">
    <property type="entry name" value="DUF7580"/>
    <property type="match status" value="1"/>
</dbReference>
<dbReference type="GeneID" id="87943461"/>
<evidence type="ECO:0000313" key="2">
    <source>
        <dbReference type="EMBL" id="WQF81944.1"/>
    </source>
</evidence>
<evidence type="ECO:0000259" key="1">
    <source>
        <dbReference type="Pfam" id="PF24476"/>
    </source>
</evidence>
<organism evidence="2 3">
    <name type="scientific">Colletotrichum destructivum</name>
    <dbReference type="NCBI Taxonomy" id="34406"/>
    <lineage>
        <taxon>Eukaryota</taxon>
        <taxon>Fungi</taxon>
        <taxon>Dikarya</taxon>
        <taxon>Ascomycota</taxon>
        <taxon>Pezizomycotina</taxon>
        <taxon>Sordariomycetes</taxon>
        <taxon>Hypocreomycetidae</taxon>
        <taxon>Glomerellales</taxon>
        <taxon>Glomerellaceae</taxon>
        <taxon>Colletotrichum</taxon>
        <taxon>Colletotrichum destructivum species complex</taxon>
    </lineage>
</organism>
<dbReference type="InterPro" id="IPR038305">
    <property type="entry name" value="HeLo_sf"/>
</dbReference>
<dbReference type="PANTHER" id="PTHR35186">
    <property type="entry name" value="ANK_REP_REGION DOMAIN-CONTAINING PROTEIN"/>
    <property type="match status" value="1"/>
</dbReference>
<dbReference type="EMBL" id="CP137308">
    <property type="protein sequence ID" value="WQF81944.1"/>
    <property type="molecule type" value="Genomic_DNA"/>
</dbReference>
<proteinExistence type="predicted"/>
<dbReference type="InterPro" id="IPR056002">
    <property type="entry name" value="DUF7580"/>
</dbReference>
<keyword evidence="3" id="KW-1185">Reference proteome</keyword>
<dbReference type="Proteomes" id="UP001322277">
    <property type="component" value="Chromosome 4"/>
</dbReference>
<dbReference type="RefSeq" id="XP_062779168.1">
    <property type="nucleotide sequence ID" value="XM_062923117.1"/>
</dbReference>
<gene>
    <name evidence="2" type="ORF">CDEST_06958</name>
</gene>
<dbReference type="Gene3D" id="1.20.120.1020">
    <property type="entry name" value="Prion-inhibition and propagation, HeLo domain"/>
    <property type="match status" value="1"/>
</dbReference>
<feature type="domain" description="DUF7580" evidence="1">
    <location>
        <begin position="193"/>
        <end position="581"/>
    </location>
</feature>
<accession>A0AAX4IF76</accession>
<protein>
    <submittedName>
        <fullName evidence="2">HeLo domain superfamily protein</fullName>
    </submittedName>
</protein>
<dbReference type="KEGG" id="cdet:87943461"/>
<reference evidence="3" key="1">
    <citation type="journal article" date="2023" name="bioRxiv">
        <title>Complete genome of the Medicago anthracnose fungus, Colletotrichum destructivum, reveals a mini-chromosome-like region within a core chromosome.</title>
        <authorList>
            <person name="Lapalu N."/>
            <person name="Simon A."/>
            <person name="Lu A."/>
            <person name="Plaumann P.-L."/>
            <person name="Amselem J."/>
            <person name="Pigne S."/>
            <person name="Auger A."/>
            <person name="Koch C."/>
            <person name="Dallery J.-F."/>
            <person name="O'Connell R.J."/>
        </authorList>
    </citation>
    <scope>NUCLEOTIDE SEQUENCE [LARGE SCALE GENOMIC DNA]</scope>
    <source>
        <strain evidence="3">CBS 520.97</strain>
    </source>
</reference>